<evidence type="ECO:0000256" key="2">
    <source>
        <dbReference type="ARBA" id="ARBA00008455"/>
    </source>
</evidence>
<reference evidence="11" key="1">
    <citation type="submission" date="2023-12" db="EMBL/GenBank/DDBJ databases">
        <authorList>
            <person name="Brown T."/>
        </authorList>
    </citation>
    <scope>NUCLEOTIDE SEQUENCE</scope>
</reference>
<organism evidence="11 12">
    <name type="scientific">Pipistrellus nathusii</name>
    <name type="common">Nathusius' pipistrelle</name>
    <dbReference type="NCBI Taxonomy" id="59473"/>
    <lineage>
        <taxon>Eukaryota</taxon>
        <taxon>Metazoa</taxon>
        <taxon>Chordata</taxon>
        <taxon>Craniata</taxon>
        <taxon>Vertebrata</taxon>
        <taxon>Euteleostomi</taxon>
        <taxon>Mammalia</taxon>
        <taxon>Eutheria</taxon>
        <taxon>Laurasiatheria</taxon>
        <taxon>Chiroptera</taxon>
        <taxon>Yangochiroptera</taxon>
        <taxon>Vespertilionidae</taxon>
        <taxon>Pipistrellus</taxon>
    </lineage>
</organism>
<keyword evidence="7" id="KW-1015">Disulfide bond</keyword>
<dbReference type="EMBL" id="OY882863">
    <property type="protein sequence ID" value="CAK6447023.1"/>
    <property type="molecule type" value="Genomic_DNA"/>
</dbReference>
<evidence type="ECO:0000256" key="5">
    <source>
        <dbReference type="ARBA" id="ARBA00022807"/>
    </source>
</evidence>
<comment type="similarity">
    <text evidence="2">Belongs to the peptidase C1 family.</text>
</comment>
<evidence type="ECO:0000256" key="1">
    <source>
        <dbReference type="ARBA" id="ARBA00004371"/>
    </source>
</evidence>
<name>A0ABP0AB98_PIPNA</name>
<keyword evidence="6" id="KW-0865">Zymogen</keyword>
<dbReference type="PROSITE" id="PS00139">
    <property type="entry name" value="THIOL_PROTEASE_CYS"/>
    <property type="match status" value="1"/>
</dbReference>
<keyword evidence="5" id="KW-0788">Thiol protease</keyword>
<gene>
    <name evidence="11" type="ORF">MPIPNATIZW_LOCUS15329</name>
</gene>
<protein>
    <submittedName>
        <fullName evidence="11">Uncharacterized protein</fullName>
    </submittedName>
</protein>
<evidence type="ECO:0000256" key="6">
    <source>
        <dbReference type="ARBA" id="ARBA00023145"/>
    </source>
</evidence>
<sequence>MKMINLYNQEYNLGRQSFTLAMNAFGDMANEEFIQVMNGHQNQKPKRRVFQEPYAAEIPPAVDWREEGYVAPVKNQGHCGSCWAFSATGALEGQLFGKLANLSH</sequence>
<evidence type="ECO:0000313" key="12">
    <source>
        <dbReference type="Proteomes" id="UP001314169"/>
    </source>
</evidence>
<dbReference type="Proteomes" id="UP001314169">
    <property type="component" value="Chromosome 6"/>
</dbReference>
<evidence type="ECO:0000256" key="3">
    <source>
        <dbReference type="ARBA" id="ARBA00022670"/>
    </source>
</evidence>
<evidence type="ECO:0000313" key="11">
    <source>
        <dbReference type="EMBL" id="CAK6447023.1"/>
    </source>
</evidence>
<dbReference type="InterPro" id="IPR013128">
    <property type="entry name" value="Peptidase_C1A"/>
</dbReference>
<dbReference type="InterPro" id="IPR000668">
    <property type="entry name" value="Peptidase_C1A_C"/>
</dbReference>
<evidence type="ECO:0000256" key="7">
    <source>
        <dbReference type="ARBA" id="ARBA00023157"/>
    </source>
</evidence>
<dbReference type="PANTHER" id="PTHR12411">
    <property type="entry name" value="CYSTEINE PROTEASE FAMILY C1-RELATED"/>
    <property type="match status" value="1"/>
</dbReference>
<dbReference type="Pfam" id="PF00112">
    <property type="entry name" value="Peptidase_C1"/>
    <property type="match status" value="1"/>
</dbReference>
<accession>A0ABP0AB98</accession>
<comment type="subcellular location">
    <subcellularLocation>
        <location evidence="1">Lysosome</location>
    </subcellularLocation>
</comment>
<dbReference type="InterPro" id="IPR038765">
    <property type="entry name" value="Papain-like_cys_pep_sf"/>
</dbReference>
<dbReference type="SUPFAM" id="SSF54001">
    <property type="entry name" value="Cysteine proteinases"/>
    <property type="match status" value="1"/>
</dbReference>
<dbReference type="InterPro" id="IPR013201">
    <property type="entry name" value="Prot_inhib_I29"/>
</dbReference>
<feature type="domain" description="Cathepsin propeptide inhibitor" evidence="10">
    <location>
        <begin position="1"/>
        <end position="33"/>
    </location>
</feature>
<keyword evidence="8" id="KW-0458">Lysosome</keyword>
<dbReference type="Gene3D" id="3.90.70.10">
    <property type="entry name" value="Cysteine proteinases"/>
    <property type="match status" value="1"/>
</dbReference>
<keyword evidence="3" id="KW-0645">Protease</keyword>
<evidence type="ECO:0000259" key="9">
    <source>
        <dbReference type="Pfam" id="PF00112"/>
    </source>
</evidence>
<dbReference type="InterPro" id="IPR000169">
    <property type="entry name" value="Pept_cys_AS"/>
</dbReference>
<evidence type="ECO:0000256" key="8">
    <source>
        <dbReference type="ARBA" id="ARBA00023228"/>
    </source>
</evidence>
<feature type="domain" description="Peptidase C1A papain C-terminal" evidence="9">
    <location>
        <begin position="58"/>
        <end position="98"/>
    </location>
</feature>
<evidence type="ECO:0000259" key="10">
    <source>
        <dbReference type="Pfam" id="PF08246"/>
    </source>
</evidence>
<keyword evidence="12" id="KW-1185">Reference proteome</keyword>
<keyword evidence="4" id="KW-0378">Hydrolase</keyword>
<evidence type="ECO:0000256" key="4">
    <source>
        <dbReference type="ARBA" id="ARBA00022801"/>
    </source>
</evidence>
<proteinExistence type="inferred from homology"/>
<dbReference type="Pfam" id="PF08246">
    <property type="entry name" value="Inhibitor_I29"/>
    <property type="match status" value="1"/>
</dbReference>